<comment type="caution">
    <text evidence="2">The sequence shown here is derived from an EMBL/GenBank/DDBJ whole genome shotgun (WGS) entry which is preliminary data.</text>
</comment>
<sequence length="81" mass="8978">DPNKKECFEYENNINIRYSSSSNPTNSSSSSSSSQFYPKAAPNLTVPTLVVFNSQESGSLKNYVDHKDEGKQVSFSDDFDA</sequence>
<accession>A0A699T8B2</accession>
<organism evidence="2">
    <name type="scientific">Tanacetum cinerariifolium</name>
    <name type="common">Dalmatian daisy</name>
    <name type="synonym">Chrysanthemum cinerariifolium</name>
    <dbReference type="NCBI Taxonomy" id="118510"/>
    <lineage>
        <taxon>Eukaryota</taxon>
        <taxon>Viridiplantae</taxon>
        <taxon>Streptophyta</taxon>
        <taxon>Embryophyta</taxon>
        <taxon>Tracheophyta</taxon>
        <taxon>Spermatophyta</taxon>
        <taxon>Magnoliopsida</taxon>
        <taxon>eudicotyledons</taxon>
        <taxon>Gunneridae</taxon>
        <taxon>Pentapetalae</taxon>
        <taxon>asterids</taxon>
        <taxon>campanulids</taxon>
        <taxon>Asterales</taxon>
        <taxon>Asteraceae</taxon>
        <taxon>Asteroideae</taxon>
        <taxon>Anthemideae</taxon>
        <taxon>Anthemidinae</taxon>
        <taxon>Tanacetum</taxon>
    </lineage>
</organism>
<evidence type="ECO:0000256" key="1">
    <source>
        <dbReference type="SAM" id="MobiDB-lite"/>
    </source>
</evidence>
<feature type="non-terminal residue" evidence="2">
    <location>
        <position position="81"/>
    </location>
</feature>
<feature type="compositionally biased region" description="Low complexity" evidence="1">
    <location>
        <begin position="18"/>
        <end position="34"/>
    </location>
</feature>
<dbReference type="AlphaFoldDB" id="A0A699T8B2"/>
<feature type="non-terminal residue" evidence="2">
    <location>
        <position position="1"/>
    </location>
</feature>
<evidence type="ECO:0000313" key="2">
    <source>
        <dbReference type="EMBL" id="GFD06755.1"/>
    </source>
</evidence>
<gene>
    <name evidence="2" type="ORF">Tci_878724</name>
</gene>
<feature type="region of interest" description="Disordered" evidence="1">
    <location>
        <begin position="61"/>
        <end position="81"/>
    </location>
</feature>
<protein>
    <submittedName>
        <fullName evidence="2">Uncharacterized protein</fullName>
    </submittedName>
</protein>
<proteinExistence type="predicted"/>
<name>A0A699T8B2_TANCI</name>
<dbReference type="EMBL" id="BKCJ011227109">
    <property type="protein sequence ID" value="GFD06755.1"/>
    <property type="molecule type" value="Genomic_DNA"/>
</dbReference>
<reference evidence="2" key="1">
    <citation type="journal article" date="2019" name="Sci. Rep.">
        <title>Draft genome of Tanacetum cinerariifolium, the natural source of mosquito coil.</title>
        <authorList>
            <person name="Yamashiro T."/>
            <person name="Shiraishi A."/>
            <person name="Satake H."/>
            <person name="Nakayama K."/>
        </authorList>
    </citation>
    <scope>NUCLEOTIDE SEQUENCE</scope>
</reference>
<feature type="region of interest" description="Disordered" evidence="1">
    <location>
        <begin position="18"/>
        <end position="38"/>
    </location>
</feature>